<dbReference type="Gene3D" id="3.40.50.2000">
    <property type="entry name" value="Glycogen Phosphorylase B"/>
    <property type="match status" value="2"/>
</dbReference>
<gene>
    <name evidence="3" type="ORF">VN24_15555</name>
</gene>
<dbReference type="InterPro" id="IPR050194">
    <property type="entry name" value="Glycosyltransferase_grp1"/>
</dbReference>
<dbReference type="PATRIC" id="fig|1126833.4.peg.3403"/>
<dbReference type="EMBL" id="CP011058">
    <property type="protein sequence ID" value="AJY75709.1"/>
    <property type="molecule type" value="Genomic_DNA"/>
</dbReference>
<dbReference type="Pfam" id="PF00534">
    <property type="entry name" value="Glycos_transf_1"/>
    <property type="match status" value="1"/>
</dbReference>
<accession>A0A0D5NK38</accession>
<dbReference type="InterPro" id="IPR028098">
    <property type="entry name" value="Glyco_trans_4-like_N"/>
</dbReference>
<reference evidence="4" key="2">
    <citation type="submission" date="2015-03" db="EMBL/GenBank/DDBJ databases">
        <title>Genome sequence of Paenibacillus beijingensis strain DSM 24997T.</title>
        <authorList>
            <person name="Kwak Y."/>
            <person name="Shin J.-H."/>
        </authorList>
    </citation>
    <scope>NUCLEOTIDE SEQUENCE [LARGE SCALE GENOMIC DNA]</scope>
    <source>
        <strain evidence="4">DSM 24997</strain>
    </source>
</reference>
<dbReference type="CDD" id="cd03801">
    <property type="entry name" value="GT4_PimA-like"/>
    <property type="match status" value="1"/>
</dbReference>
<keyword evidence="4" id="KW-1185">Reference proteome</keyword>
<dbReference type="Proteomes" id="UP000032633">
    <property type="component" value="Chromosome"/>
</dbReference>
<reference evidence="3 4" key="1">
    <citation type="journal article" date="2015" name="J. Biotechnol.">
        <title>Complete genome sequence of Paenibacillus beijingensis 7188(T) (=DSM 24997(T)), a novel rhizobacterium from jujube garden soil.</title>
        <authorList>
            <person name="Kwak Y."/>
            <person name="Shin J.H."/>
        </authorList>
    </citation>
    <scope>NUCLEOTIDE SEQUENCE [LARGE SCALE GENOMIC DNA]</scope>
    <source>
        <strain evidence="3 4">DSM 24997</strain>
    </source>
</reference>
<dbReference type="Pfam" id="PF13439">
    <property type="entry name" value="Glyco_transf_4"/>
    <property type="match status" value="1"/>
</dbReference>
<dbReference type="AlphaFoldDB" id="A0A0D5NK38"/>
<sequence length="373" mass="43096">MARILHVSEFTKGGIETHLNEILTYQAAFHDVYLMVSEQNSNKDALHISPDRLFLYPYRRHPKYFAGAMKSIWNTVKEINPDIIHIHGTFAGFFLRTLLFFKKERPAVIYCAHGWSFLMDTASWKKKLFGWIEKVLSAKTTDAIINISNYEYQYALKYGIPPKKSVIVYNGVSEAEKASELPFTAKKDQINLLYIGRFDRQKGFDLLLDVFNRHKFANVNLYLVGDTVLKDQHHYELPDNAIKIGWVKNSEVDKYVRACDAVIVPSRWEGFGIVAIEALRNRKPVIASNRGALPEIVQHGVNGYIFDFDKREELAAIIKQLDKPTLEKMGNTGEQIFRKKFHSSKMNEQIEQLYESIVQRPNPQVAFQVKKYV</sequence>
<feature type="domain" description="Glycosyl transferase family 1" evidence="1">
    <location>
        <begin position="185"/>
        <end position="333"/>
    </location>
</feature>
<keyword evidence="3" id="KW-0808">Transferase</keyword>
<organism evidence="3 4">
    <name type="scientific">Paenibacillus beijingensis</name>
    <dbReference type="NCBI Taxonomy" id="1126833"/>
    <lineage>
        <taxon>Bacteria</taxon>
        <taxon>Bacillati</taxon>
        <taxon>Bacillota</taxon>
        <taxon>Bacilli</taxon>
        <taxon>Bacillales</taxon>
        <taxon>Paenibacillaceae</taxon>
        <taxon>Paenibacillus</taxon>
    </lineage>
</organism>
<dbReference type="PANTHER" id="PTHR45947">
    <property type="entry name" value="SULFOQUINOVOSYL TRANSFERASE SQD2"/>
    <property type="match status" value="1"/>
</dbReference>
<dbReference type="KEGG" id="pbj:VN24_15555"/>
<evidence type="ECO:0000259" key="1">
    <source>
        <dbReference type="Pfam" id="PF00534"/>
    </source>
</evidence>
<evidence type="ECO:0000313" key="3">
    <source>
        <dbReference type="EMBL" id="AJY75709.1"/>
    </source>
</evidence>
<evidence type="ECO:0000259" key="2">
    <source>
        <dbReference type="Pfam" id="PF13439"/>
    </source>
</evidence>
<dbReference type="STRING" id="1126833.VN24_15555"/>
<evidence type="ECO:0000313" key="4">
    <source>
        <dbReference type="Proteomes" id="UP000032633"/>
    </source>
</evidence>
<dbReference type="SUPFAM" id="SSF53756">
    <property type="entry name" value="UDP-Glycosyltransferase/glycogen phosphorylase"/>
    <property type="match status" value="1"/>
</dbReference>
<dbReference type="HOGENOM" id="CLU_009583_0_1_9"/>
<dbReference type="OrthoDB" id="9804196at2"/>
<dbReference type="InterPro" id="IPR001296">
    <property type="entry name" value="Glyco_trans_1"/>
</dbReference>
<name>A0A0D5NK38_9BACL</name>
<feature type="domain" description="Glycosyltransferase subfamily 4-like N-terminal" evidence="2">
    <location>
        <begin position="13"/>
        <end position="173"/>
    </location>
</feature>
<dbReference type="RefSeq" id="WP_045671137.1">
    <property type="nucleotide sequence ID" value="NZ_CP011058.1"/>
</dbReference>
<dbReference type="PANTHER" id="PTHR45947:SF3">
    <property type="entry name" value="SULFOQUINOVOSYL TRANSFERASE SQD2"/>
    <property type="match status" value="1"/>
</dbReference>
<dbReference type="GO" id="GO:0016757">
    <property type="term" value="F:glycosyltransferase activity"/>
    <property type="evidence" value="ECO:0007669"/>
    <property type="project" value="InterPro"/>
</dbReference>
<protein>
    <submittedName>
        <fullName evidence="3">Glycosyl transferase</fullName>
    </submittedName>
</protein>
<proteinExistence type="predicted"/>